<dbReference type="AlphaFoldDB" id="A0A0D0TCR9"/>
<accession>A0A0D0TCR9</accession>
<proteinExistence type="predicted"/>
<reference evidence="1" key="1">
    <citation type="submission" date="2015-01" db="EMBL/GenBank/DDBJ databases">
        <title>The Genome Sequence of Cryptococcus gattii CA1280.</title>
        <authorList>
            <consortium name="The Broad Institute Genomics Platform"/>
            <person name="Cuomo C."/>
            <person name="Litvintseva A."/>
            <person name="Chen Y."/>
            <person name="Heitman J."/>
            <person name="Sun S."/>
            <person name="Springer D."/>
            <person name="Dromer F."/>
            <person name="Young S."/>
            <person name="Zeng Q."/>
            <person name="Gargeya S."/>
            <person name="Abouelleil A."/>
            <person name="Alvarado L."/>
            <person name="Chapman S.B."/>
            <person name="Gainer-Dewar J."/>
            <person name="Goldberg J."/>
            <person name="Griggs A."/>
            <person name="Gujja S."/>
            <person name="Hansen M."/>
            <person name="Howarth C."/>
            <person name="Imamovic A."/>
            <person name="Larimer J."/>
            <person name="Murphy C."/>
            <person name="Naylor J."/>
            <person name="Pearson M."/>
            <person name="Priest M."/>
            <person name="Roberts A."/>
            <person name="Saif S."/>
            <person name="Shea T."/>
            <person name="Sykes S."/>
            <person name="Wortman J."/>
            <person name="Nusbaum C."/>
            <person name="Birren B."/>
        </authorList>
    </citation>
    <scope>NUCLEOTIDE SEQUENCE [LARGE SCALE GENOMIC DNA]</scope>
    <source>
        <strain evidence="1">CA1280</strain>
    </source>
</reference>
<evidence type="ECO:0000313" key="1">
    <source>
        <dbReference type="EMBL" id="KIR43967.1"/>
    </source>
</evidence>
<protein>
    <submittedName>
        <fullName evidence="1">Uncharacterized protein</fullName>
    </submittedName>
</protein>
<dbReference type="EMBL" id="KN848061">
    <property type="protein sequence ID" value="KIR43967.1"/>
    <property type="molecule type" value="Genomic_DNA"/>
</dbReference>
<name>A0A0D0TCR9_CRYGA</name>
<sequence length="37" mass="3963">MTFHCFHHREGGGTGVDVECLGSGRAAYVAKRGGRKD</sequence>
<dbReference type="HOGENOM" id="CLU_3351054_0_0_1"/>
<gene>
    <name evidence="1" type="ORF">I312_06831</name>
</gene>
<organism evidence="1">
    <name type="scientific">Cryptococcus bacillisporus CA1280</name>
    <dbReference type="NCBI Taxonomy" id="1296109"/>
    <lineage>
        <taxon>Eukaryota</taxon>
        <taxon>Fungi</taxon>
        <taxon>Dikarya</taxon>
        <taxon>Basidiomycota</taxon>
        <taxon>Agaricomycotina</taxon>
        <taxon>Tremellomycetes</taxon>
        <taxon>Tremellales</taxon>
        <taxon>Cryptococcaceae</taxon>
        <taxon>Cryptococcus</taxon>
        <taxon>Cryptococcus gattii species complex</taxon>
    </lineage>
</organism>